<comment type="similarity">
    <text evidence="2">Belongs to the bacterial solute-binding protein SsuA/TauA family.</text>
</comment>
<feature type="chain" id="PRO_5007908768" evidence="4">
    <location>
        <begin position="22"/>
        <end position="349"/>
    </location>
</feature>
<accession>A0A171KWU1</accession>
<dbReference type="STRING" id="206506.AAV32_03670"/>
<comment type="subcellular location">
    <subcellularLocation>
        <location evidence="1">Periplasm</location>
    </subcellularLocation>
</comment>
<name>A0A171KWU1_9BURK</name>
<dbReference type="PANTHER" id="PTHR30024">
    <property type="entry name" value="ALIPHATIC SULFONATES-BINDING PROTEIN-RELATED"/>
    <property type="match status" value="1"/>
</dbReference>
<gene>
    <name evidence="6" type="ORF">AAV32_03670</name>
</gene>
<feature type="domain" description="SsuA/THI5-like" evidence="5">
    <location>
        <begin position="82"/>
        <end position="264"/>
    </location>
</feature>
<sequence>MVHFWKWPGQAAGIILSAAMAATPIAAAEQGDGQPAALEQTEIRYQGWAGQVIWIELADDLGFLAPLQAKWVGNTISGPQDIQAVVTRDTDIGGAFNGAIVKLLSKKAPVTAVIGYYGVDDHTWTGYYVTDDSPIKSAQDLIGKKVAVNTLGAHHEFMVREYLERAGLNAQDAKQVSLIVTPPVAAEQSLRSANVDVAQLGGVLRDKALERGGIHPLFTDQDLFGTFTAGSYVLRDDFIAKNPNTTRHLVTALARAIEWARETPPDEVRARYTRIIKERRRAESADAIPYWKSTGVAQPGGLITDDEFQIWINWLVKDGLLQAGQVQPASLYTNEFNPYAGAAGDGARP</sequence>
<comment type="caution">
    <text evidence="6">The sequence shown here is derived from an EMBL/GenBank/DDBJ whole genome shotgun (WGS) entry which is preliminary data.</text>
</comment>
<dbReference type="PANTHER" id="PTHR30024:SF47">
    <property type="entry name" value="TAURINE-BINDING PERIPLASMIC PROTEIN"/>
    <property type="match status" value="1"/>
</dbReference>
<feature type="signal peptide" evidence="4">
    <location>
        <begin position="1"/>
        <end position="21"/>
    </location>
</feature>
<dbReference type="EMBL" id="LBNE01000001">
    <property type="protein sequence ID" value="KKO73358.1"/>
    <property type="molecule type" value="Genomic_DNA"/>
</dbReference>
<evidence type="ECO:0000259" key="5">
    <source>
        <dbReference type="Pfam" id="PF09084"/>
    </source>
</evidence>
<evidence type="ECO:0000256" key="1">
    <source>
        <dbReference type="ARBA" id="ARBA00004418"/>
    </source>
</evidence>
<evidence type="ECO:0000256" key="3">
    <source>
        <dbReference type="ARBA" id="ARBA00022729"/>
    </source>
</evidence>
<evidence type="ECO:0000256" key="2">
    <source>
        <dbReference type="ARBA" id="ARBA00010742"/>
    </source>
</evidence>
<dbReference type="AlphaFoldDB" id="A0A171KWU1"/>
<proteinExistence type="inferred from homology"/>
<dbReference type="Proteomes" id="UP000078084">
    <property type="component" value="Unassembled WGS sequence"/>
</dbReference>
<evidence type="ECO:0000313" key="7">
    <source>
        <dbReference type="Proteomes" id="UP000078084"/>
    </source>
</evidence>
<evidence type="ECO:0000256" key="4">
    <source>
        <dbReference type="SAM" id="SignalP"/>
    </source>
</evidence>
<dbReference type="InterPro" id="IPR015168">
    <property type="entry name" value="SsuA/THI5"/>
</dbReference>
<dbReference type="SUPFAM" id="SSF53850">
    <property type="entry name" value="Periplasmic binding protein-like II"/>
    <property type="match status" value="1"/>
</dbReference>
<dbReference type="OrthoDB" id="286202at2"/>
<keyword evidence="3 4" id="KW-0732">Signal</keyword>
<protein>
    <submittedName>
        <fullName evidence="6">ABC transporter substrate-binding protein</fullName>
    </submittedName>
</protein>
<dbReference type="Pfam" id="PF09084">
    <property type="entry name" value="NMT1"/>
    <property type="match status" value="1"/>
</dbReference>
<organism evidence="6 7">
    <name type="scientific">Kerstersia gyiorum</name>
    <dbReference type="NCBI Taxonomy" id="206506"/>
    <lineage>
        <taxon>Bacteria</taxon>
        <taxon>Pseudomonadati</taxon>
        <taxon>Pseudomonadota</taxon>
        <taxon>Betaproteobacteria</taxon>
        <taxon>Burkholderiales</taxon>
        <taxon>Alcaligenaceae</taxon>
        <taxon>Kerstersia</taxon>
    </lineage>
</organism>
<evidence type="ECO:0000313" key="6">
    <source>
        <dbReference type="EMBL" id="KKO73358.1"/>
    </source>
</evidence>
<keyword evidence="7" id="KW-1185">Reference proteome</keyword>
<dbReference type="PATRIC" id="fig|206506.3.peg.802"/>
<dbReference type="GO" id="GO:0042597">
    <property type="term" value="C:periplasmic space"/>
    <property type="evidence" value="ECO:0007669"/>
    <property type="project" value="UniProtKB-SubCell"/>
</dbReference>
<reference evidence="6 7" key="1">
    <citation type="submission" date="2015-04" db="EMBL/GenBank/DDBJ databases">
        <title>Genome sequence of Kerstersia gyiorum CG1.</title>
        <authorList>
            <person name="Greninger A.L."/>
            <person name="Kozyreva V."/>
            <person name="Chaturvedi V."/>
        </authorList>
    </citation>
    <scope>NUCLEOTIDE SEQUENCE [LARGE SCALE GENOMIC DNA]</scope>
    <source>
        <strain evidence="6 7">CG1</strain>
    </source>
</reference>
<dbReference type="Gene3D" id="3.40.190.10">
    <property type="entry name" value="Periplasmic binding protein-like II"/>
    <property type="match status" value="2"/>
</dbReference>